<protein>
    <submittedName>
        <fullName evidence="1">Uncharacterized protein</fullName>
    </submittedName>
</protein>
<evidence type="ECO:0000313" key="1">
    <source>
        <dbReference type="EMBL" id="KAJ1918102.1"/>
    </source>
</evidence>
<name>A0A9W8DUA1_9FUNG</name>
<gene>
    <name evidence="1" type="ORF">H4219_002824</name>
</gene>
<dbReference type="Proteomes" id="UP001150538">
    <property type="component" value="Unassembled WGS sequence"/>
</dbReference>
<dbReference type="EMBL" id="JANBPU010000053">
    <property type="protein sequence ID" value="KAJ1918102.1"/>
    <property type="molecule type" value="Genomic_DNA"/>
</dbReference>
<dbReference type="AlphaFoldDB" id="A0A9W8DUA1"/>
<accession>A0A9W8DUA1</accession>
<comment type="caution">
    <text evidence="1">The sequence shown here is derived from an EMBL/GenBank/DDBJ whole genome shotgun (WGS) entry which is preliminary data.</text>
</comment>
<reference evidence="1" key="1">
    <citation type="submission" date="2022-07" db="EMBL/GenBank/DDBJ databases">
        <title>Phylogenomic reconstructions and comparative analyses of Kickxellomycotina fungi.</title>
        <authorList>
            <person name="Reynolds N.K."/>
            <person name="Stajich J.E."/>
            <person name="Barry K."/>
            <person name="Grigoriev I.V."/>
            <person name="Crous P."/>
            <person name="Smith M.E."/>
        </authorList>
    </citation>
    <scope>NUCLEOTIDE SEQUENCE</scope>
    <source>
        <strain evidence="1">NBRC 100468</strain>
    </source>
</reference>
<keyword evidence="2" id="KW-1185">Reference proteome</keyword>
<proteinExistence type="predicted"/>
<sequence>MEAPKLLTINSITCQELFDQFQYCMCVLLNHTSINSHGVTKDSLDDLKYILEKFLESSFNDLKYAYKDFIKGDIPADQFRAILTDYHKNVLSGLIHMHFEFLGWTEFGETRLSLNTKRDYILDLLLMVESKHENSRRGLKKTFNSYCNFSRSLIDVITNVNYFRQDTGGKAIDSEAKGKQKILEFFEGYLSKKTDSVIKFYKTVEEDDQLVLYNRIYVCHETLIDRMYDPDDDFIKSQNYQVYFREYKPDEVCRNGKPGKIEKIFTSFLWSIIEEKAAKQLWF</sequence>
<evidence type="ECO:0000313" key="2">
    <source>
        <dbReference type="Proteomes" id="UP001150538"/>
    </source>
</evidence>
<organism evidence="1 2">
    <name type="scientific">Mycoemilia scoparia</name>
    <dbReference type="NCBI Taxonomy" id="417184"/>
    <lineage>
        <taxon>Eukaryota</taxon>
        <taxon>Fungi</taxon>
        <taxon>Fungi incertae sedis</taxon>
        <taxon>Zoopagomycota</taxon>
        <taxon>Kickxellomycotina</taxon>
        <taxon>Kickxellomycetes</taxon>
        <taxon>Kickxellales</taxon>
        <taxon>Kickxellaceae</taxon>
        <taxon>Mycoemilia</taxon>
    </lineage>
</organism>